<feature type="domain" description="Zinc finger CHC2-type" evidence="1">
    <location>
        <begin position="19"/>
        <end position="65"/>
    </location>
</feature>
<dbReference type="SUPFAM" id="SSF57783">
    <property type="entry name" value="Zinc beta-ribbon"/>
    <property type="match status" value="1"/>
</dbReference>
<dbReference type="CDD" id="cd01029">
    <property type="entry name" value="TOPRIM_primases"/>
    <property type="match status" value="1"/>
</dbReference>
<organism evidence="2">
    <name type="scientific">marine sediment metagenome</name>
    <dbReference type="NCBI Taxonomy" id="412755"/>
    <lineage>
        <taxon>unclassified sequences</taxon>
        <taxon>metagenomes</taxon>
        <taxon>ecological metagenomes</taxon>
    </lineage>
</organism>
<dbReference type="Pfam" id="PF01807">
    <property type="entry name" value="Zn_ribbon_DnaG"/>
    <property type="match status" value="1"/>
</dbReference>
<dbReference type="GO" id="GO:0006260">
    <property type="term" value="P:DNA replication"/>
    <property type="evidence" value="ECO:0007669"/>
    <property type="project" value="InterPro"/>
</dbReference>
<proteinExistence type="predicted"/>
<dbReference type="GO" id="GO:0008270">
    <property type="term" value="F:zinc ion binding"/>
    <property type="evidence" value="ECO:0007669"/>
    <property type="project" value="InterPro"/>
</dbReference>
<accession>X1MHV4</accession>
<protein>
    <recommendedName>
        <fullName evidence="1">Zinc finger CHC2-type domain-containing protein</fullName>
    </recommendedName>
</protein>
<dbReference type="InterPro" id="IPR036977">
    <property type="entry name" value="DNA_primase_Znf_CHC2"/>
</dbReference>
<dbReference type="AlphaFoldDB" id="X1MHV4"/>
<evidence type="ECO:0000313" key="2">
    <source>
        <dbReference type="EMBL" id="GAI30858.1"/>
    </source>
</evidence>
<sequence length="240" mass="27867">MKERETFSLWDKEARKVIKVEAKKVGKYEWKATCPKPEHPDKKASLCINTQKEVYYCQGCKFKGHLYLPDLKPIKRKPRRGPPLATYTYNNEKGQLLYQVLKYKYGGNKFYLQQQPDDKEGWIENIKGVRRVLYKLPELLKAESDTVFVVEGEKDTDNLIKLGLTATTCPMGALKWKAEYNKSLKGFKTIILIPDNNNPGHLHMKQTGNSLLEDNFKDIKVLNLPDLEEDQDVSDWLKKE</sequence>
<dbReference type="InterPro" id="IPR034154">
    <property type="entry name" value="TOPRIM_DnaG/twinkle"/>
</dbReference>
<reference evidence="2" key="1">
    <citation type="journal article" date="2014" name="Front. Microbiol.">
        <title>High frequency of phylogenetically diverse reductive dehalogenase-homologous genes in deep subseafloor sedimentary metagenomes.</title>
        <authorList>
            <person name="Kawai M."/>
            <person name="Futagami T."/>
            <person name="Toyoda A."/>
            <person name="Takaki Y."/>
            <person name="Nishi S."/>
            <person name="Hori S."/>
            <person name="Arai W."/>
            <person name="Tsubouchi T."/>
            <person name="Morono Y."/>
            <person name="Uchiyama I."/>
            <person name="Ito T."/>
            <person name="Fujiyama A."/>
            <person name="Inagaki F."/>
            <person name="Takami H."/>
        </authorList>
    </citation>
    <scope>NUCLEOTIDE SEQUENCE</scope>
    <source>
        <strain evidence="2">Expedition CK06-06</strain>
    </source>
</reference>
<comment type="caution">
    <text evidence="2">The sequence shown here is derived from an EMBL/GenBank/DDBJ whole genome shotgun (WGS) entry which is preliminary data.</text>
</comment>
<dbReference type="GO" id="GO:0003677">
    <property type="term" value="F:DNA binding"/>
    <property type="evidence" value="ECO:0007669"/>
    <property type="project" value="InterPro"/>
</dbReference>
<name>X1MHV4_9ZZZZ</name>
<dbReference type="Gene3D" id="3.90.580.10">
    <property type="entry name" value="Zinc finger, CHC2-type domain"/>
    <property type="match status" value="1"/>
</dbReference>
<dbReference type="SUPFAM" id="SSF56731">
    <property type="entry name" value="DNA primase core"/>
    <property type="match status" value="1"/>
</dbReference>
<evidence type="ECO:0000259" key="1">
    <source>
        <dbReference type="Pfam" id="PF01807"/>
    </source>
</evidence>
<dbReference type="Gene3D" id="3.40.1360.10">
    <property type="match status" value="1"/>
</dbReference>
<gene>
    <name evidence="2" type="ORF">S06H3_34583</name>
</gene>
<dbReference type="GO" id="GO:0003899">
    <property type="term" value="F:DNA-directed RNA polymerase activity"/>
    <property type="evidence" value="ECO:0007669"/>
    <property type="project" value="InterPro"/>
</dbReference>
<dbReference type="EMBL" id="BARV01020771">
    <property type="protein sequence ID" value="GAI30858.1"/>
    <property type="molecule type" value="Genomic_DNA"/>
</dbReference>
<dbReference type="InterPro" id="IPR002694">
    <property type="entry name" value="Znf_CHC2"/>
</dbReference>
<feature type="non-terminal residue" evidence="2">
    <location>
        <position position="240"/>
    </location>
</feature>